<keyword evidence="2" id="KW-1185">Reference proteome</keyword>
<dbReference type="Proteomes" id="UP000001399">
    <property type="component" value="Chromosome"/>
</dbReference>
<dbReference type="Pfam" id="PF14198">
    <property type="entry name" value="TnpV"/>
    <property type="match status" value="1"/>
</dbReference>
<protein>
    <recommendedName>
        <fullName evidence="3">TnpV protein</fullName>
    </recommendedName>
</protein>
<dbReference type="EMBL" id="CP002292">
    <property type="protein sequence ID" value="ADP71019.1"/>
    <property type="molecule type" value="Genomic_DNA"/>
</dbReference>
<sequence length="94" mass="11081">MREAMRIESKFASRRKGYLAQSHPALYAELEKTGQLNQHLDEIGRQARAMMERIFEEKRPEIEAIKDAEEREIKETQLWLMAEEIALHEVVLTL</sequence>
<dbReference type="OrthoDB" id="9797564at2"/>
<evidence type="ECO:0000313" key="2">
    <source>
        <dbReference type="Proteomes" id="UP000001399"/>
    </source>
</evidence>
<proteinExistence type="predicted"/>
<dbReference type="AlphaFoldDB" id="E3HZI4"/>
<dbReference type="InterPro" id="IPR026989">
    <property type="entry name" value="TnpV"/>
</dbReference>
<evidence type="ECO:0008006" key="3">
    <source>
        <dbReference type="Google" id="ProtNLM"/>
    </source>
</evidence>
<gene>
    <name evidence="1" type="ordered locus">Rvan_1773</name>
</gene>
<dbReference type="KEGG" id="rva:Rvan_1773"/>
<dbReference type="HOGENOM" id="CLU_2384268_0_0_5"/>
<evidence type="ECO:0000313" key="1">
    <source>
        <dbReference type="EMBL" id="ADP71019.1"/>
    </source>
</evidence>
<name>E3HZI4_RHOVT</name>
<accession>E3HZI4</accession>
<organism evidence="1 2">
    <name type="scientific">Rhodomicrobium vannielii (strain ATCC 17100 / DSM 162 / LMG 4299 / NCIMB 10020 / ATH 3.1.1)</name>
    <dbReference type="NCBI Taxonomy" id="648757"/>
    <lineage>
        <taxon>Bacteria</taxon>
        <taxon>Pseudomonadati</taxon>
        <taxon>Pseudomonadota</taxon>
        <taxon>Alphaproteobacteria</taxon>
        <taxon>Hyphomicrobiales</taxon>
        <taxon>Hyphomicrobiaceae</taxon>
        <taxon>Rhodomicrobium</taxon>
    </lineage>
</organism>
<reference evidence="2" key="1">
    <citation type="journal article" date="2011" name="J. Bacteriol.">
        <title>Genome sequences of eight morphologically diverse alphaproteobacteria.</title>
        <authorList>
            <consortium name="US DOE Joint Genome Institute"/>
            <person name="Brown P.J."/>
            <person name="Kysela D.T."/>
            <person name="Buechlein A."/>
            <person name="Hemmerich C."/>
            <person name="Brun Y.V."/>
        </authorList>
    </citation>
    <scope>NUCLEOTIDE SEQUENCE [LARGE SCALE GENOMIC DNA]</scope>
    <source>
        <strain evidence="2">ATCC 17100 / ATH 3.1.1 / DSM 162 / LMG 4299</strain>
    </source>
</reference>